<protein>
    <submittedName>
        <fullName evidence="2">Uncharacterized protein</fullName>
    </submittedName>
</protein>
<comment type="caution">
    <text evidence="2">The sequence shown here is derived from an EMBL/GenBank/DDBJ whole genome shotgun (WGS) entry which is preliminary data.</text>
</comment>
<organism evidence="2 3">
    <name type="scientific">Powellomyces hirtus</name>
    <dbReference type="NCBI Taxonomy" id="109895"/>
    <lineage>
        <taxon>Eukaryota</taxon>
        <taxon>Fungi</taxon>
        <taxon>Fungi incertae sedis</taxon>
        <taxon>Chytridiomycota</taxon>
        <taxon>Chytridiomycota incertae sedis</taxon>
        <taxon>Chytridiomycetes</taxon>
        <taxon>Spizellomycetales</taxon>
        <taxon>Powellomycetaceae</taxon>
        <taxon>Powellomyces</taxon>
    </lineage>
</organism>
<name>A0A507E9P4_9FUNG</name>
<dbReference type="Pfam" id="PF11326">
    <property type="entry name" value="PANTS-like"/>
    <property type="match status" value="1"/>
</dbReference>
<evidence type="ECO:0000313" key="3">
    <source>
        <dbReference type="Proteomes" id="UP000318582"/>
    </source>
</evidence>
<reference evidence="2 3" key="1">
    <citation type="journal article" date="2019" name="Sci. Rep.">
        <title>Comparative genomics of chytrid fungi reveal insights into the obligate biotrophic and pathogenic lifestyle of Synchytrium endobioticum.</title>
        <authorList>
            <person name="van de Vossenberg B.T.L.H."/>
            <person name="Warris S."/>
            <person name="Nguyen H.D.T."/>
            <person name="van Gent-Pelzer M.P.E."/>
            <person name="Joly D.L."/>
            <person name="van de Geest H.C."/>
            <person name="Bonants P.J.M."/>
            <person name="Smith D.S."/>
            <person name="Levesque C.A."/>
            <person name="van der Lee T.A.J."/>
        </authorList>
    </citation>
    <scope>NUCLEOTIDE SEQUENCE [LARGE SCALE GENOMIC DNA]</scope>
    <source>
        <strain evidence="2 3">CBS 809.83</strain>
    </source>
</reference>
<gene>
    <name evidence="2" type="ORF">PhCBS80983_g01745</name>
</gene>
<dbReference type="InterPro" id="IPR021475">
    <property type="entry name" value="Pants/Emi1-like"/>
</dbReference>
<dbReference type="Proteomes" id="UP000318582">
    <property type="component" value="Unassembled WGS sequence"/>
</dbReference>
<sequence>MSIQQQQRQAPINAGDDEKKEYTCSVWSAFDKMQLCYTVIPQVKHYYRYGTFRDCSEARADFNFCLKMKGKNRVEAERMIKEREETRYDKKVNERPSRDIWELRTEPPRDFPPA</sequence>
<dbReference type="PANTHER" id="PTHR28052">
    <property type="entry name" value="UPF0545 PROTEIN C22ORF39"/>
    <property type="match status" value="1"/>
</dbReference>
<dbReference type="AlphaFoldDB" id="A0A507E9P4"/>
<dbReference type="STRING" id="109895.A0A507E9P4"/>
<feature type="compositionally biased region" description="Polar residues" evidence="1">
    <location>
        <begin position="1"/>
        <end position="10"/>
    </location>
</feature>
<evidence type="ECO:0000256" key="1">
    <source>
        <dbReference type="SAM" id="MobiDB-lite"/>
    </source>
</evidence>
<keyword evidence="3" id="KW-1185">Reference proteome</keyword>
<feature type="region of interest" description="Disordered" evidence="1">
    <location>
        <begin position="1"/>
        <end position="20"/>
    </location>
</feature>
<evidence type="ECO:0000313" key="2">
    <source>
        <dbReference type="EMBL" id="TPX60534.1"/>
    </source>
</evidence>
<dbReference type="EMBL" id="QEAQ01000014">
    <property type="protein sequence ID" value="TPX60534.1"/>
    <property type="molecule type" value="Genomic_DNA"/>
</dbReference>
<accession>A0A507E9P4</accession>
<proteinExistence type="predicted"/>
<dbReference type="PANTHER" id="PTHR28052:SF1">
    <property type="entry name" value="UPF0545 PROTEIN C22ORF39"/>
    <property type="match status" value="1"/>
</dbReference>